<dbReference type="Gene3D" id="1.20.1280.50">
    <property type="match status" value="1"/>
</dbReference>
<dbReference type="AlphaFoldDB" id="A0A540N6B1"/>
<name>A0A540N6B1_MALBA</name>
<dbReference type="CDD" id="cd09917">
    <property type="entry name" value="F-box_SF"/>
    <property type="match status" value="1"/>
</dbReference>
<dbReference type="InterPro" id="IPR036047">
    <property type="entry name" value="F-box-like_dom_sf"/>
</dbReference>
<comment type="caution">
    <text evidence="2">The sequence shown here is derived from an EMBL/GenBank/DDBJ whole genome shotgun (WGS) entry which is preliminary data.</text>
</comment>
<dbReference type="SMART" id="SM00256">
    <property type="entry name" value="FBOX"/>
    <property type="match status" value="1"/>
</dbReference>
<dbReference type="EMBL" id="VIEB01000110">
    <property type="protein sequence ID" value="TQE06093.1"/>
    <property type="molecule type" value="Genomic_DNA"/>
</dbReference>
<reference evidence="2 3" key="1">
    <citation type="journal article" date="2019" name="G3 (Bethesda)">
        <title>Sequencing of a Wild Apple (Malus baccata) Genome Unravels the Differences Between Cultivated and Wild Apple Species Regarding Disease Resistance and Cold Tolerance.</title>
        <authorList>
            <person name="Chen X."/>
        </authorList>
    </citation>
    <scope>NUCLEOTIDE SEQUENCE [LARGE SCALE GENOMIC DNA]</scope>
    <source>
        <strain evidence="3">cv. Shandingzi</strain>
        <tissue evidence="2">Leaves</tissue>
    </source>
</reference>
<evidence type="ECO:0000313" key="2">
    <source>
        <dbReference type="EMBL" id="TQE06093.1"/>
    </source>
</evidence>
<gene>
    <name evidence="2" type="ORF">C1H46_008289</name>
</gene>
<dbReference type="PROSITE" id="PS50181">
    <property type="entry name" value="FBOX"/>
    <property type="match status" value="1"/>
</dbReference>
<dbReference type="InterPro" id="IPR001810">
    <property type="entry name" value="F-box_dom"/>
</dbReference>
<evidence type="ECO:0000313" key="3">
    <source>
        <dbReference type="Proteomes" id="UP000315295"/>
    </source>
</evidence>
<dbReference type="Pfam" id="PF00646">
    <property type="entry name" value="F-box"/>
    <property type="match status" value="1"/>
</dbReference>
<keyword evidence="3" id="KW-1185">Reference proteome</keyword>
<sequence length="99" mass="11401">MARKRKLWAFTSCEFEGTCSESGMNKFSDLPEEVVHRIISFLNFKDLTRVGVVSKRCRQFSLSVPTVNIGIDEWTSIKKVDLGRMMTSFDRSDPIEESF</sequence>
<proteinExistence type="predicted"/>
<organism evidence="2 3">
    <name type="scientific">Malus baccata</name>
    <name type="common">Siberian crab apple</name>
    <name type="synonym">Pyrus baccata</name>
    <dbReference type="NCBI Taxonomy" id="106549"/>
    <lineage>
        <taxon>Eukaryota</taxon>
        <taxon>Viridiplantae</taxon>
        <taxon>Streptophyta</taxon>
        <taxon>Embryophyta</taxon>
        <taxon>Tracheophyta</taxon>
        <taxon>Spermatophyta</taxon>
        <taxon>Magnoliopsida</taxon>
        <taxon>eudicotyledons</taxon>
        <taxon>Gunneridae</taxon>
        <taxon>Pentapetalae</taxon>
        <taxon>rosids</taxon>
        <taxon>fabids</taxon>
        <taxon>Rosales</taxon>
        <taxon>Rosaceae</taxon>
        <taxon>Amygdaloideae</taxon>
        <taxon>Maleae</taxon>
        <taxon>Malus</taxon>
    </lineage>
</organism>
<feature type="domain" description="F-box" evidence="1">
    <location>
        <begin position="24"/>
        <end position="77"/>
    </location>
</feature>
<dbReference type="STRING" id="106549.A0A540N6B1"/>
<dbReference type="SUPFAM" id="SSF81383">
    <property type="entry name" value="F-box domain"/>
    <property type="match status" value="1"/>
</dbReference>
<evidence type="ECO:0000259" key="1">
    <source>
        <dbReference type="PROSITE" id="PS50181"/>
    </source>
</evidence>
<protein>
    <recommendedName>
        <fullName evidence="1">F-box domain-containing protein</fullName>
    </recommendedName>
</protein>
<dbReference type="Proteomes" id="UP000315295">
    <property type="component" value="Unassembled WGS sequence"/>
</dbReference>
<accession>A0A540N6B1</accession>